<evidence type="ECO:0000256" key="1">
    <source>
        <dbReference type="SAM" id="MobiDB-lite"/>
    </source>
</evidence>
<feature type="transmembrane region" description="Helical" evidence="2">
    <location>
        <begin position="365"/>
        <end position="384"/>
    </location>
</feature>
<reference evidence="4 5" key="1">
    <citation type="journal article" date="2014" name="Mol. Plant">
        <title>Chromosome Scale Genome Assembly and Transcriptome Profiling of Nannochloropsis gaditana in Nitrogen Depletion.</title>
        <authorList>
            <person name="Corteggiani Carpinelli E."/>
            <person name="Telatin A."/>
            <person name="Vitulo N."/>
            <person name="Forcato C."/>
            <person name="D'Angelo M."/>
            <person name="Schiavon R."/>
            <person name="Vezzi A."/>
            <person name="Giacometti G.M."/>
            <person name="Morosinotto T."/>
            <person name="Valle G."/>
        </authorList>
    </citation>
    <scope>NUCLEOTIDE SEQUENCE [LARGE SCALE GENOMIC DNA]</scope>
    <source>
        <strain evidence="4 5">B-31</strain>
    </source>
</reference>
<feature type="transmembrane region" description="Helical" evidence="2">
    <location>
        <begin position="122"/>
        <end position="143"/>
    </location>
</feature>
<keyword evidence="4" id="KW-0012">Acyltransferase</keyword>
<keyword evidence="2" id="KW-1133">Transmembrane helix</keyword>
<feature type="compositionally biased region" description="Polar residues" evidence="1">
    <location>
        <begin position="25"/>
        <end position="46"/>
    </location>
</feature>
<feature type="transmembrane region" description="Helical" evidence="2">
    <location>
        <begin position="404"/>
        <end position="422"/>
    </location>
</feature>
<comment type="caution">
    <text evidence="4">The sequence shown here is derived from an EMBL/GenBank/DDBJ whole genome shotgun (WGS) entry which is preliminary data.</text>
</comment>
<feature type="transmembrane region" description="Helical" evidence="2">
    <location>
        <begin position="856"/>
        <end position="875"/>
    </location>
</feature>
<organism evidence="4 5">
    <name type="scientific">Nannochloropsis gaditana</name>
    <dbReference type="NCBI Taxonomy" id="72520"/>
    <lineage>
        <taxon>Eukaryota</taxon>
        <taxon>Sar</taxon>
        <taxon>Stramenopiles</taxon>
        <taxon>Ochrophyta</taxon>
        <taxon>Eustigmatophyceae</taxon>
        <taxon>Eustigmatales</taxon>
        <taxon>Monodopsidaceae</taxon>
        <taxon>Nannochloropsis</taxon>
    </lineage>
</organism>
<feature type="transmembrane region" description="Helical" evidence="2">
    <location>
        <begin position="887"/>
        <end position="908"/>
    </location>
</feature>
<dbReference type="InterPro" id="IPR002656">
    <property type="entry name" value="Acyl_transf_3_dom"/>
</dbReference>
<sequence length="955" mass="105388">MFKNGRPIFRKKGSSSSKMDESASETISKSSAAATVNNVPETTTTLSSNPVASSSAPVKDKLSTTTNPPAGKIVADSSDSTKHRPTKKMESLQALRYITALQMVYFHYFQNTPWPLFNRASAWGNSPFTFILMLSGFVMSYVYGRNDKKIDVTEFLIKRWANLYPLYLVTVIAGFLLIPSQVPQPLAMLFILLAGASGFIPSAFINDINTPGWTIGALFILYSIFPFSVRMLKACSRRTRIFVCMPIFFACSIAKPVSDLSVNLGILSGLVRLAALSSIPDFLQGINLGILFLEHDWTKHPLVLQKFGMSACLLALCCIFVFVDLFDLPVFFQLWRAYGMLQPLWMAVIWYAAHGKDYLSLIFELPFISYLGNTSFGVYILQQLLIDYKWKNDPFLLMNNHPQLLSFSLILTALGALGYHCIQLPYQPYISREGNALLKKFRASRWGTASKSLLFLIADTWIGRGLTWIAFYVGYLIYTNYQPCLPVDFDQKLVNTRWFTRNDWNWLINWYMTPCTPRRLIPIEISDIIEYAAMGLAALGLLGYVLSYLGGASKVFSQPGQRPTRNVDLSDVESAVVLRVVCRSHTPADEITATLNRLIDVASELKTQYPSKTIALEVVGAAGTYDYTLPASLPPSSLDVTLLNMPFEAARSRSQTQPQDMIISLPVGARLGSASAILRILSQASSKAVVAFSLGVDGSDEVLPSLGTLAELNFQAPLSRRPCLLVGTAALHRKLSSYATFAALEHGTRGSDLLALAPAPSSSLPLSLGTFHSTPSLTAHLARRRAFLKRATVDWTSTEMAAEAFRLLCESAFHLGFVLAFAVVIGTPVHIVYAPGNYCNFYWSNQCTNGVAEGMYLSRVIMTCICAIYTTGYFARFLFAFRLTEGGLVRSIILTFLLLFLLPVTAFVEAGHCLWAAFAMFNPGAIGVEKRSTTPSSVAKQNSMETSLFSPSAHA</sequence>
<dbReference type="Pfam" id="PF01757">
    <property type="entry name" value="Acyl_transf_3"/>
    <property type="match status" value="1"/>
</dbReference>
<name>W7TP42_9STRA</name>
<dbReference type="GO" id="GO:0016747">
    <property type="term" value="F:acyltransferase activity, transferring groups other than amino-acyl groups"/>
    <property type="evidence" value="ECO:0007669"/>
    <property type="project" value="InterPro"/>
</dbReference>
<feature type="transmembrane region" description="Helical" evidence="2">
    <location>
        <begin position="211"/>
        <end position="229"/>
    </location>
</feature>
<proteinExistence type="predicted"/>
<evidence type="ECO:0000313" key="4">
    <source>
        <dbReference type="EMBL" id="EWM22166.1"/>
    </source>
</evidence>
<dbReference type="Proteomes" id="UP000019335">
    <property type="component" value="Unassembled WGS sequence"/>
</dbReference>
<feature type="compositionally biased region" description="Low complexity" evidence="1">
    <location>
        <begin position="47"/>
        <end position="57"/>
    </location>
</feature>
<feature type="transmembrane region" description="Helical" evidence="2">
    <location>
        <begin position="163"/>
        <end position="179"/>
    </location>
</feature>
<dbReference type="EMBL" id="AZIL01002274">
    <property type="protein sequence ID" value="EWM22166.1"/>
    <property type="molecule type" value="Genomic_DNA"/>
</dbReference>
<keyword evidence="2" id="KW-0472">Membrane</keyword>
<evidence type="ECO:0000259" key="3">
    <source>
        <dbReference type="Pfam" id="PF01757"/>
    </source>
</evidence>
<evidence type="ECO:0000313" key="5">
    <source>
        <dbReference type="Proteomes" id="UP000019335"/>
    </source>
</evidence>
<dbReference type="AlphaFoldDB" id="W7TP42"/>
<feature type="transmembrane region" description="Helical" evidence="2">
    <location>
        <begin position="453"/>
        <end position="478"/>
    </location>
</feature>
<keyword evidence="5" id="KW-1185">Reference proteome</keyword>
<keyword evidence="4" id="KW-0808">Transferase</keyword>
<evidence type="ECO:0000256" key="2">
    <source>
        <dbReference type="SAM" id="Phobius"/>
    </source>
</evidence>
<dbReference type="PANTHER" id="PTHR23028">
    <property type="entry name" value="ACETYLTRANSFERASE"/>
    <property type="match status" value="1"/>
</dbReference>
<protein>
    <submittedName>
        <fullName evidence="4">Acyltransferase 3</fullName>
    </submittedName>
</protein>
<feature type="transmembrane region" description="Helical" evidence="2">
    <location>
        <begin position="815"/>
        <end position="836"/>
    </location>
</feature>
<feature type="transmembrane region" description="Helical" evidence="2">
    <location>
        <begin position="186"/>
        <end position="205"/>
    </location>
</feature>
<feature type="region of interest" description="Disordered" evidence="1">
    <location>
        <begin position="1"/>
        <end position="86"/>
    </location>
</feature>
<feature type="transmembrane region" description="Helical" evidence="2">
    <location>
        <begin position="303"/>
        <end position="323"/>
    </location>
</feature>
<feature type="domain" description="Acyltransferase 3" evidence="3">
    <location>
        <begin position="91"/>
        <end position="414"/>
    </location>
</feature>
<feature type="transmembrane region" description="Helical" evidence="2">
    <location>
        <begin position="528"/>
        <end position="549"/>
    </location>
</feature>
<keyword evidence="2" id="KW-0812">Transmembrane</keyword>
<dbReference type="OrthoDB" id="187563at2759"/>
<feature type="transmembrane region" description="Helical" evidence="2">
    <location>
        <begin position="335"/>
        <end position="353"/>
    </location>
</feature>
<dbReference type="InterPro" id="IPR050879">
    <property type="entry name" value="Acyltransferase_3"/>
</dbReference>
<gene>
    <name evidence="4" type="ORF">Naga_100434g3</name>
</gene>
<accession>W7TP42</accession>